<sequence>MEGGVIATATIFKLGKRTRIFIVVALLVALVVVLGVRISEYDLVGGCLSRITLNTYTHFTFNYTAALLYYSSLATPTGLEVVYPGSHTIYLADDQALDYYALLKIYNVTGNPEAISLARRIYSASLVYGGLFKYWNPVFEVVGSYPNTTQPMSGVDVTLGYIDGYTVRATVFSVNPAFNYSAYADQLAYRVLLYLHLGEYTQAEVVFGRLTKMWSGVGFADEAYSGVYQTYKLADYLVAWRALEMHRQTCSFAGSYLGVVKKAVSIISTLQAPSGGVWTGYESVNNSLVYGSGVSLTNGETTSLCILADSL</sequence>
<keyword evidence="1" id="KW-1133">Transmembrane helix</keyword>
<protein>
    <submittedName>
        <fullName evidence="2">Uncharacterized protein</fullName>
    </submittedName>
</protein>
<feature type="transmembrane region" description="Helical" evidence="1">
    <location>
        <begin position="20"/>
        <end position="38"/>
    </location>
</feature>
<dbReference type="AlphaFoldDB" id="A0A2R6C047"/>
<dbReference type="GO" id="GO:0005975">
    <property type="term" value="P:carbohydrate metabolic process"/>
    <property type="evidence" value="ECO:0007669"/>
    <property type="project" value="InterPro"/>
</dbReference>
<evidence type="ECO:0000313" key="3">
    <source>
        <dbReference type="Proteomes" id="UP000242015"/>
    </source>
</evidence>
<keyword evidence="1" id="KW-0472">Membrane</keyword>
<dbReference type="InterPro" id="IPR008928">
    <property type="entry name" value="6-hairpin_glycosidase_sf"/>
</dbReference>
<accession>A0A2R6C047</accession>
<keyword evidence="1" id="KW-0812">Transmembrane</keyword>
<gene>
    <name evidence="2" type="ORF">B9Q04_19570</name>
</gene>
<name>A0A2R6C047_9ARCH</name>
<comment type="caution">
    <text evidence="2">The sequence shown here is derived from an EMBL/GenBank/DDBJ whole genome shotgun (WGS) entry which is preliminary data.</text>
</comment>
<evidence type="ECO:0000313" key="2">
    <source>
        <dbReference type="EMBL" id="PSO04166.1"/>
    </source>
</evidence>
<reference evidence="2 3" key="1">
    <citation type="submission" date="2017-04" db="EMBL/GenBank/DDBJ databases">
        <title>Novel microbial lineages endemic to geothermal iron-oxide mats fill important gaps in the evolutionary history of Archaea.</title>
        <authorList>
            <person name="Jay Z.J."/>
            <person name="Beam J.P."/>
            <person name="Dlakic M."/>
            <person name="Rusch D.B."/>
            <person name="Kozubal M.A."/>
            <person name="Inskeep W.P."/>
        </authorList>
    </citation>
    <scope>NUCLEOTIDE SEQUENCE [LARGE SCALE GENOMIC DNA]</scope>
    <source>
        <strain evidence="2">BE_D</strain>
    </source>
</reference>
<evidence type="ECO:0000256" key="1">
    <source>
        <dbReference type="SAM" id="Phobius"/>
    </source>
</evidence>
<proteinExistence type="predicted"/>
<dbReference type="Proteomes" id="UP000242015">
    <property type="component" value="Unassembled WGS sequence"/>
</dbReference>
<organism evidence="2 3">
    <name type="scientific">Candidatus Marsarchaeota G2 archaeon BE_D</name>
    <dbReference type="NCBI Taxonomy" id="1978158"/>
    <lineage>
        <taxon>Archaea</taxon>
        <taxon>Candidatus Marsarchaeota</taxon>
        <taxon>Candidatus Marsarchaeota group 2</taxon>
    </lineage>
</organism>
<dbReference type="SUPFAM" id="SSF48208">
    <property type="entry name" value="Six-hairpin glycosidases"/>
    <property type="match status" value="1"/>
</dbReference>
<dbReference type="EMBL" id="NEXF01000717">
    <property type="protein sequence ID" value="PSO04166.1"/>
    <property type="molecule type" value="Genomic_DNA"/>
</dbReference>